<accession>A0A7Z2RRH6</accession>
<dbReference type="InterPro" id="IPR046833">
    <property type="entry name" value="ABC_N"/>
</dbReference>
<dbReference type="RefSeq" id="WP_025546194.1">
    <property type="nucleotide sequence ID" value="NZ_CANUIK010000003.1"/>
</dbReference>
<reference evidence="4" key="3">
    <citation type="submission" date="2019-12" db="EMBL/GenBank/DDBJ databases">
        <authorList>
            <consortium name="NCBI Pathogen Detection Project"/>
        </authorList>
    </citation>
    <scope>NUCLEOTIDE SEQUENCE</scope>
    <source>
        <strain evidence="4">1930</strain>
    </source>
</reference>
<dbReference type="PANTHER" id="PTHR38149">
    <property type="entry name" value="ATPASE"/>
    <property type="match status" value="1"/>
</dbReference>
<evidence type="ECO:0000259" key="3">
    <source>
        <dbReference type="Pfam" id="PF21117"/>
    </source>
</evidence>
<dbReference type="InterPro" id="IPR049069">
    <property type="entry name" value="MRB1590-like_C"/>
</dbReference>
<dbReference type="SUPFAM" id="SSF52540">
    <property type="entry name" value="P-loop containing nucleoside triphosphate hydrolases"/>
    <property type="match status" value="1"/>
</dbReference>
<proteinExistence type="predicted"/>
<name>A0A7Z2RRH6_VIBPH</name>
<sequence>MDQLTATLKKIEKQNYRAYQQIKGQYDFTDFTLFIDHVQGDPYASASRFRATRAWSLTGLEWLKDESPAFQRAARDFIARSFEQFAKQENTVSIALNGQTVLDSTAVLFTEEGIELRFRVNLPAEGRSVLGKKANNILTFHLPKFIRRATLERELDKEAMVKHCQVVEDQSALREQLEAHNLVAFVANGSVLPRIAGNCDLPMKEAVEFTAPESLQVTLHAPNKGYVTGLGIPKGITLIVGGGFHGKSTLLNAIERSIYDHIPGDGREYIVTDQKAMKIRAEDGRCVHHLNLSNYINHLPMGKDTADFSTQDASGSTSQAAWLQESIEAGATSLLIDEDTSATNFMIRDERMQALVAKGDEPITPLVDRIGQLRDELDISTIIVMGGSGDYLDVANTVIQMHDYQAVDVTEKAKQVIAQHPTQRHNESEESLQTFRPRALNRVALMNILTDGKFRVSAKGKDSLRFGKEFTDLSSLEQIESADEVNAIGWLWFQLAQLPGWCNNPAKEIEEMLSGEWHASLPKQGDLAKPRTLDVMAALNRMRKSQFKPSH</sequence>
<evidence type="ECO:0000259" key="1">
    <source>
        <dbReference type="Pfam" id="PF09818"/>
    </source>
</evidence>
<dbReference type="EMBL" id="CP034299">
    <property type="protein sequence ID" value="QHH12487.1"/>
    <property type="molecule type" value="Genomic_DNA"/>
</dbReference>
<dbReference type="Pfam" id="PF21117">
    <property type="entry name" value="MRB1590_C"/>
    <property type="match status" value="1"/>
</dbReference>
<evidence type="ECO:0000313" key="5">
    <source>
        <dbReference type="EMBL" id="QHH12487.1"/>
    </source>
</evidence>
<dbReference type="EMBL" id="DACQKT010000002">
    <property type="protein sequence ID" value="HAS6676462.1"/>
    <property type="molecule type" value="Genomic_DNA"/>
</dbReference>
<protein>
    <submittedName>
        <fullName evidence="4">Isopentenyl-diphosphate delta-isomerase</fullName>
    </submittedName>
</protein>
<dbReference type="AlphaFoldDB" id="A0A7Z2RRH6"/>
<gene>
    <name evidence="5" type="ORF">EHC69_24805</name>
    <name evidence="4" type="ORF">I7278_06540</name>
</gene>
<dbReference type="GO" id="GO:0016853">
    <property type="term" value="F:isomerase activity"/>
    <property type="evidence" value="ECO:0007669"/>
    <property type="project" value="UniProtKB-KW"/>
</dbReference>
<feature type="domain" description="ATPase of the ABC class N-terminal" evidence="2">
    <location>
        <begin position="1"/>
        <end position="151"/>
    </location>
</feature>
<feature type="domain" description="MRB1590-like C-terminal" evidence="3">
    <location>
        <begin position="455"/>
        <end position="547"/>
    </location>
</feature>
<evidence type="ECO:0000313" key="4">
    <source>
        <dbReference type="EMBL" id="HAS6676462.1"/>
    </source>
</evidence>
<evidence type="ECO:0000259" key="2">
    <source>
        <dbReference type="Pfam" id="PF20446"/>
    </source>
</evidence>
<dbReference type="Proteomes" id="UP000856022">
    <property type="component" value="Unassembled WGS sequence"/>
</dbReference>
<reference evidence="5 6" key="2">
    <citation type="submission" date="2018-12" db="EMBL/GenBank/DDBJ databases">
        <title>Genomic insights into the evolutionary origins and pathogenicity of five Vibrio parahaemolyticus strains isolated from the shrimp with acute hepatopancreatic necrosis disease (AHPND).</title>
        <authorList>
            <person name="Yang Q."/>
            <person name="Dong X."/>
            <person name="Xie G."/>
            <person name="Fu S."/>
            <person name="Zou P."/>
            <person name="Sun J."/>
            <person name="Wang Y."/>
            <person name="Huang J."/>
        </authorList>
    </citation>
    <scope>NUCLEOTIDE SEQUENCE [LARGE SCALE GENOMIC DNA]</scope>
    <source>
        <strain evidence="5 6">20160303005-1</strain>
    </source>
</reference>
<keyword evidence="4" id="KW-0413">Isomerase</keyword>
<organism evidence="4">
    <name type="scientific">Vibrio parahaemolyticus</name>
    <dbReference type="NCBI Taxonomy" id="670"/>
    <lineage>
        <taxon>Bacteria</taxon>
        <taxon>Pseudomonadati</taxon>
        <taxon>Pseudomonadota</taxon>
        <taxon>Gammaproteobacteria</taxon>
        <taxon>Vibrionales</taxon>
        <taxon>Vibrionaceae</taxon>
        <taxon>Vibrio</taxon>
    </lineage>
</organism>
<feature type="domain" description="ATPase of the ABC class C-terminal" evidence="1">
    <location>
        <begin position="157"/>
        <end position="437"/>
    </location>
</feature>
<dbReference type="InterPro" id="IPR019195">
    <property type="entry name" value="ABC_ATPase_put"/>
</dbReference>
<dbReference type="InterPro" id="IPR027417">
    <property type="entry name" value="P-loop_NTPase"/>
</dbReference>
<dbReference type="Pfam" id="PF20446">
    <property type="entry name" value="ABC_N"/>
    <property type="match status" value="1"/>
</dbReference>
<reference evidence="4" key="1">
    <citation type="journal article" date="2018" name="Genome Biol.">
        <title>SKESA: strategic k-mer extension for scrupulous assemblies.</title>
        <authorList>
            <person name="Souvorov A."/>
            <person name="Agarwala R."/>
            <person name="Lipman D.J."/>
        </authorList>
    </citation>
    <scope>NUCLEOTIDE SEQUENCE</scope>
    <source>
        <strain evidence="4">1930</strain>
    </source>
</reference>
<dbReference type="PANTHER" id="PTHR38149:SF1">
    <property type="entry name" value="ATPASE"/>
    <property type="match status" value="1"/>
</dbReference>
<evidence type="ECO:0000313" key="6">
    <source>
        <dbReference type="Proteomes" id="UP000464718"/>
    </source>
</evidence>
<dbReference type="InterPro" id="IPR046834">
    <property type="entry name" value="ABC_ATPase_C"/>
</dbReference>
<dbReference type="Pfam" id="PF09818">
    <property type="entry name" value="ABC_ATPase"/>
    <property type="match status" value="1"/>
</dbReference>
<dbReference type="Proteomes" id="UP000464718">
    <property type="component" value="Chromosome ii"/>
</dbReference>